<sequence length="278" mass="30925">MHRLLTGPLTTERLSISIQDLTPSLDGLTLVQLSDFHYDGQRLSDALLQQAIAQANTLQPDLVLLTGDFVTYDPQPAYALAQQLKHLRSTYGTYAVLGNHDLYRCNARQVVTAALTQAGISVLWNQIAYPVGPDLPLVGLADFWSKAFDPQPLLDSLAPTTPRLVLSHNPDSAEILQTWRVDLQLSGHTHGGQIVLPGWGPAPAVIRRFRHAVPGWLREQIPYMSDRCAKVVKHWEWAMGLSQLGDNQLYVNRGLGTYLPGRLFCPPELTRITLRSPR</sequence>
<dbReference type="Pfam" id="PF00149">
    <property type="entry name" value="Metallophos"/>
    <property type="match status" value="1"/>
</dbReference>
<dbReference type="Proteomes" id="UP001600165">
    <property type="component" value="Unassembled WGS sequence"/>
</dbReference>
<dbReference type="InterPro" id="IPR051158">
    <property type="entry name" value="Metallophosphoesterase_sf"/>
</dbReference>
<dbReference type="CDD" id="cd07385">
    <property type="entry name" value="MPP_YkuE_C"/>
    <property type="match status" value="1"/>
</dbReference>
<reference evidence="4 5" key="1">
    <citation type="submission" date="2024-10" db="EMBL/GenBank/DDBJ databases">
        <authorList>
            <person name="Ratan Roy A."/>
            <person name="Morales Sandoval P.H."/>
            <person name="De Los Santos Villalobos S."/>
            <person name="Chakraborty S."/>
            <person name="Mukherjee J."/>
        </authorList>
    </citation>
    <scope>NUCLEOTIDE SEQUENCE [LARGE SCALE GENOMIC DNA]</scope>
    <source>
        <strain evidence="4 5">S1</strain>
    </source>
</reference>
<proteinExistence type="predicted"/>
<protein>
    <submittedName>
        <fullName evidence="4">Metallophosphoesterase</fullName>
    </submittedName>
</protein>
<evidence type="ECO:0000313" key="5">
    <source>
        <dbReference type="Proteomes" id="UP001600165"/>
    </source>
</evidence>
<comment type="caution">
    <text evidence="4">The sequence shown here is derived from an EMBL/GenBank/DDBJ whole genome shotgun (WGS) entry which is preliminary data.</text>
</comment>
<dbReference type="RefSeq" id="WP_377965421.1">
    <property type="nucleotide sequence ID" value="NZ_JBHZOL010000077.1"/>
</dbReference>
<evidence type="ECO:0000313" key="4">
    <source>
        <dbReference type="EMBL" id="MFE4107063.1"/>
    </source>
</evidence>
<evidence type="ECO:0000256" key="2">
    <source>
        <dbReference type="ARBA" id="ARBA00022801"/>
    </source>
</evidence>
<accession>A0ABW6IFU0</accession>
<organism evidence="4 5">
    <name type="scientific">Almyronema epifaneia S1</name>
    <dbReference type="NCBI Taxonomy" id="2991925"/>
    <lineage>
        <taxon>Bacteria</taxon>
        <taxon>Bacillati</taxon>
        <taxon>Cyanobacteriota</taxon>
        <taxon>Cyanophyceae</taxon>
        <taxon>Nodosilineales</taxon>
        <taxon>Nodosilineaceae</taxon>
        <taxon>Almyronema</taxon>
        <taxon>Almyronema epifaneia</taxon>
    </lineage>
</organism>
<keyword evidence="5" id="KW-1185">Reference proteome</keyword>
<gene>
    <name evidence="4" type="ORF">ACFVKH_12280</name>
</gene>
<dbReference type="InterPro" id="IPR004843">
    <property type="entry name" value="Calcineurin-like_PHP"/>
</dbReference>
<keyword evidence="1" id="KW-0479">Metal-binding</keyword>
<dbReference type="EMBL" id="JBHZOL010000077">
    <property type="protein sequence ID" value="MFE4107063.1"/>
    <property type="molecule type" value="Genomic_DNA"/>
</dbReference>
<evidence type="ECO:0000259" key="3">
    <source>
        <dbReference type="Pfam" id="PF00149"/>
    </source>
</evidence>
<dbReference type="PANTHER" id="PTHR31302:SF31">
    <property type="entry name" value="PHOSPHODIESTERASE YAEI"/>
    <property type="match status" value="1"/>
</dbReference>
<dbReference type="Gene3D" id="3.60.21.10">
    <property type="match status" value="1"/>
</dbReference>
<evidence type="ECO:0000256" key="1">
    <source>
        <dbReference type="ARBA" id="ARBA00022723"/>
    </source>
</evidence>
<name>A0ABW6IFU0_9CYAN</name>
<dbReference type="PANTHER" id="PTHR31302">
    <property type="entry name" value="TRANSMEMBRANE PROTEIN WITH METALLOPHOSPHOESTERASE DOMAIN-RELATED"/>
    <property type="match status" value="1"/>
</dbReference>
<dbReference type="SUPFAM" id="SSF56300">
    <property type="entry name" value="Metallo-dependent phosphatases"/>
    <property type="match status" value="1"/>
</dbReference>
<dbReference type="InterPro" id="IPR029052">
    <property type="entry name" value="Metallo-depent_PP-like"/>
</dbReference>
<keyword evidence="2" id="KW-0378">Hydrolase</keyword>
<feature type="domain" description="Calcineurin-like phosphoesterase" evidence="3">
    <location>
        <begin position="29"/>
        <end position="191"/>
    </location>
</feature>